<gene>
    <name evidence="1" type="ORF">NDU88_006638</name>
</gene>
<dbReference type="Proteomes" id="UP001066276">
    <property type="component" value="Chromosome 3_1"/>
</dbReference>
<name>A0AAV7UNC5_PLEWA</name>
<dbReference type="EMBL" id="JANPWB010000005">
    <property type="protein sequence ID" value="KAJ1189896.1"/>
    <property type="molecule type" value="Genomic_DNA"/>
</dbReference>
<sequence length="108" mass="11641">MQQAVRLPGRRFPAPLVRPGRTLDLCLAQTALPQLLTLPQFLQAATLAAHLSLLSVQESHLGGLVRAVLSRYHPISVPQGCVRHCLGSRHEYVAGYLVLGPQSTVGAQ</sequence>
<evidence type="ECO:0000313" key="2">
    <source>
        <dbReference type="Proteomes" id="UP001066276"/>
    </source>
</evidence>
<dbReference type="AlphaFoldDB" id="A0AAV7UNC5"/>
<keyword evidence="2" id="KW-1185">Reference proteome</keyword>
<reference evidence="1" key="1">
    <citation type="journal article" date="2022" name="bioRxiv">
        <title>Sequencing and chromosome-scale assembly of the giantPleurodeles waltlgenome.</title>
        <authorList>
            <person name="Brown T."/>
            <person name="Elewa A."/>
            <person name="Iarovenko S."/>
            <person name="Subramanian E."/>
            <person name="Araus A.J."/>
            <person name="Petzold A."/>
            <person name="Susuki M."/>
            <person name="Suzuki K.-i.T."/>
            <person name="Hayashi T."/>
            <person name="Toyoda A."/>
            <person name="Oliveira C."/>
            <person name="Osipova E."/>
            <person name="Leigh N.D."/>
            <person name="Simon A."/>
            <person name="Yun M.H."/>
        </authorList>
    </citation>
    <scope>NUCLEOTIDE SEQUENCE</scope>
    <source>
        <strain evidence="1">20211129_DDA</strain>
        <tissue evidence="1">Liver</tissue>
    </source>
</reference>
<protein>
    <submittedName>
        <fullName evidence="1">Uncharacterized protein</fullName>
    </submittedName>
</protein>
<accession>A0AAV7UNC5</accession>
<proteinExistence type="predicted"/>
<organism evidence="1 2">
    <name type="scientific">Pleurodeles waltl</name>
    <name type="common">Iberian ribbed newt</name>
    <dbReference type="NCBI Taxonomy" id="8319"/>
    <lineage>
        <taxon>Eukaryota</taxon>
        <taxon>Metazoa</taxon>
        <taxon>Chordata</taxon>
        <taxon>Craniata</taxon>
        <taxon>Vertebrata</taxon>
        <taxon>Euteleostomi</taxon>
        <taxon>Amphibia</taxon>
        <taxon>Batrachia</taxon>
        <taxon>Caudata</taxon>
        <taxon>Salamandroidea</taxon>
        <taxon>Salamandridae</taxon>
        <taxon>Pleurodelinae</taxon>
        <taxon>Pleurodeles</taxon>
    </lineage>
</organism>
<comment type="caution">
    <text evidence="1">The sequence shown here is derived from an EMBL/GenBank/DDBJ whole genome shotgun (WGS) entry which is preliminary data.</text>
</comment>
<evidence type="ECO:0000313" key="1">
    <source>
        <dbReference type="EMBL" id="KAJ1189896.1"/>
    </source>
</evidence>